<evidence type="ECO:0000313" key="1">
    <source>
        <dbReference type="EMBL" id="NJP43548.1"/>
    </source>
</evidence>
<protein>
    <submittedName>
        <fullName evidence="1">Uncharacterized protein</fullName>
    </submittedName>
</protein>
<evidence type="ECO:0000313" key="2">
    <source>
        <dbReference type="Proteomes" id="UP000734511"/>
    </source>
</evidence>
<organism evidence="1 2">
    <name type="scientific">Actinacidiphila epipremni</name>
    <dbReference type="NCBI Taxonomy" id="2053013"/>
    <lineage>
        <taxon>Bacteria</taxon>
        <taxon>Bacillati</taxon>
        <taxon>Actinomycetota</taxon>
        <taxon>Actinomycetes</taxon>
        <taxon>Kitasatosporales</taxon>
        <taxon>Streptomycetaceae</taxon>
        <taxon>Actinacidiphila</taxon>
    </lineage>
</organism>
<name>A0ABX0ZI98_9ACTN</name>
<reference evidence="1 2" key="1">
    <citation type="submission" date="2020-03" db="EMBL/GenBank/DDBJ databases">
        <title>WGS of actinomycetes isolated from Thailand.</title>
        <authorList>
            <person name="Thawai C."/>
        </authorList>
    </citation>
    <scope>NUCLEOTIDE SEQUENCE [LARGE SCALE GENOMIC DNA]</scope>
    <source>
        <strain evidence="1 2">PRB2-1</strain>
    </source>
</reference>
<dbReference type="Proteomes" id="UP000734511">
    <property type="component" value="Unassembled WGS sequence"/>
</dbReference>
<keyword evidence="2" id="KW-1185">Reference proteome</keyword>
<dbReference type="EMBL" id="JAATEJ010000005">
    <property type="protein sequence ID" value="NJP43548.1"/>
    <property type="molecule type" value="Genomic_DNA"/>
</dbReference>
<gene>
    <name evidence="1" type="ORF">HCN08_09070</name>
</gene>
<sequence>MIEQMRPGLERHCRGLVFVLPPQAGQAITRLQRSAERVWGCRATATPDQGEALALAAAWLAGES</sequence>
<proteinExistence type="predicted"/>
<accession>A0ABX0ZI98</accession>
<dbReference type="RefSeq" id="WP_167982417.1">
    <property type="nucleotide sequence ID" value="NZ_JAATEJ010000005.1"/>
</dbReference>
<comment type="caution">
    <text evidence="1">The sequence shown here is derived from an EMBL/GenBank/DDBJ whole genome shotgun (WGS) entry which is preliminary data.</text>
</comment>